<keyword evidence="5" id="KW-1185">Reference proteome</keyword>
<sequence>MLQWIAPLEKVARECHWTGQNRFGSFAPIRLNVAAQWLVDGRNYFWNLSRAILLARECICTHDWWLSPELHLRRLKQEKYRLDHLLERKAKEGAKIHIILYLEVSSRTTPTDSKIYRSPSHFQTGTFYWAHAKHEKSCAVDRAIAFMGGLDHCFGRWDTPQHVLVDDPDDASGAQIWPDMYDRTKVPRMPWHDVSMQVVGQPARDLARHFVQRWNYMLRIKNHTRTMPFLLPPPEFKRNELADMGLTGTCELQICRSAGLWSIGTPERIEYSIQNAYLKVIQMSEHFVYIEILKLLPSFAART</sequence>
<dbReference type="Gene3D" id="3.30.870.10">
    <property type="entry name" value="Endonuclease Chain A"/>
    <property type="match status" value="1"/>
</dbReference>
<reference evidence="4 5" key="1">
    <citation type="journal article" date="2012" name="Proc. Natl. Acad. Sci. U.S.A.">
        <title>Comparative genomics of Ceriporiopsis subvermispora and Phanerochaete chrysosporium provide insight into selective ligninolysis.</title>
        <authorList>
            <person name="Fernandez-Fueyo E."/>
            <person name="Ruiz-Duenas F.J."/>
            <person name="Ferreira P."/>
            <person name="Floudas D."/>
            <person name="Hibbett D.S."/>
            <person name="Canessa P."/>
            <person name="Larrondo L.F."/>
            <person name="James T.Y."/>
            <person name="Seelenfreund D."/>
            <person name="Lobos S."/>
            <person name="Polanco R."/>
            <person name="Tello M."/>
            <person name="Honda Y."/>
            <person name="Watanabe T."/>
            <person name="Watanabe T."/>
            <person name="Ryu J.S."/>
            <person name="Kubicek C.P."/>
            <person name="Schmoll M."/>
            <person name="Gaskell J."/>
            <person name="Hammel K.E."/>
            <person name="St John F.J."/>
            <person name="Vanden Wymelenberg A."/>
            <person name="Sabat G."/>
            <person name="Splinter BonDurant S."/>
            <person name="Syed K."/>
            <person name="Yadav J.S."/>
            <person name="Doddapaneni H."/>
            <person name="Subramanian V."/>
            <person name="Lavin J.L."/>
            <person name="Oguiza J.A."/>
            <person name="Perez G."/>
            <person name="Pisabarro A.G."/>
            <person name="Ramirez L."/>
            <person name="Santoyo F."/>
            <person name="Master E."/>
            <person name="Coutinho P.M."/>
            <person name="Henrissat B."/>
            <person name="Lombard V."/>
            <person name="Magnuson J.K."/>
            <person name="Kuees U."/>
            <person name="Hori C."/>
            <person name="Igarashi K."/>
            <person name="Samejima M."/>
            <person name="Held B.W."/>
            <person name="Barry K.W."/>
            <person name="LaButti K.M."/>
            <person name="Lapidus A."/>
            <person name="Lindquist E.A."/>
            <person name="Lucas S.M."/>
            <person name="Riley R."/>
            <person name="Salamov A.A."/>
            <person name="Hoffmeister D."/>
            <person name="Schwenk D."/>
            <person name="Hadar Y."/>
            <person name="Yarden O."/>
            <person name="de Vries R.P."/>
            <person name="Wiebenga A."/>
            <person name="Stenlid J."/>
            <person name="Eastwood D."/>
            <person name="Grigoriev I.V."/>
            <person name="Berka R.M."/>
            <person name="Blanchette R.A."/>
            <person name="Kersten P."/>
            <person name="Martinez A.T."/>
            <person name="Vicuna R."/>
            <person name="Cullen D."/>
        </authorList>
    </citation>
    <scope>NUCLEOTIDE SEQUENCE [LARGE SCALE GENOMIC DNA]</scope>
    <source>
        <strain evidence="4 5">B</strain>
    </source>
</reference>
<dbReference type="SUPFAM" id="SSF56024">
    <property type="entry name" value="Phospholipase D/nuclease"/>
    <property type="match status" value="1"/>
</dbReference>
<dbReference type="GO" id="GO:0004630">
    <property type="term" value="F:phospholipase D activity"/>
    <property type="evidence" value="ECO:0007669"/>
    <property type="project" value="UniProtKB-EC"/>
</dbReference>
<evidence type="ECO:0000256" key="3">
    <source>
        <dbReference type="ARBA" id="ARBA00023098"/>
    </source>
</evidence>
<evidence type="ECO:0008006" key="6">
    <source>
        <dbReference type="Google" id="ProtNLM"/>
    </source>
</evidence>
<keyword evidence="3" id="KW-0443">Lipid metabolism</keyword>
<comment type="catalytic activity">
    <reaction evidence="1">
        <text>a 1,2-diacyl-sn-glycero-3-phosphocholine + H2O = a 1,2-diacyl-sn-glycero-3-phosphate + choline + H(+)</text>
        <dbReference type="Rhea" id="RHEA:14445"/>
        <dbReference type="ChEBI" id="CHEBI:15354"/>
        <dbReference type="ChEBI" id="CHEBI:15377"/>
        <dbReference type="ChEBI" id="CHEBI:15378"/>
        <dbReference type="ChEBI" id="CHEBI:57643"/>
        <dbReference type="ChEBI" id="CHEBI:58608"/>
        <dbReference type="EC" id="3.1.4.4"/>
    </reaction>
</comment>
<dbReference type="AlphaFoldDB" id="M2QF52"/>
<gene>
    <name evidence="4" type="ORF">CERSUDRAFT_60985</name>
</gene>
<dbReference type="EMBL" id="KB445922">
    <property type="protein sequence ID" value="EMD30645.1"/>
    <property type="molecule type" value="Genomic_DNA"/>
</dbReference>
<protein>
    <recommendedName>
        <fullName evidence="6">Phospholipase D</fullName>
    </recommendedName>
</protein>
<dbReference type="PANTHER" id="PTHR18896:SF76">
    <property type="entry name" value="PHOSPHOLIPASE"/>
    <property type="match status" value="1"/>
</dbReference>
<dbReference type="STRING" id="914234.M2QF52"/>
<accession>M2QF52</accession>
<dbReference type="OrthoDB" id="14911at2759"/>
<dbReference type="Proteomes" id="UP000016930">
    <property type="component" value="Unassembled WGS sequence"/>
</dbReference>
<organism evidence="4 5">
    <name type="scientific">Ceriporiopsis subvermispora (strain B)</name>
    <name type="common">White-rot fungus</name>
    <name type="synonym">Gelatoporia subvermispora</name>
    <dbReference type="NCBI Taxonomy" id="914234"/>
    <lineage>
        <taxon>Eukaryota</taxon>
        <taxon>Fungi</taxon>
        <taxon>Dikarya</taxon>
        <taxon>Basidiomycota</taxon>
        <taxon>Agaricomycotina</taxon>
        <taxon>Agaricomycetes</taxon>
        <taxon>Polyporales</taxon>
        <taxon>Gelatoporiaceae</taxon>
        <taxon>Gelatoporia</taxon>
    </lineage>
</organism>
<keyword evidence="2" id="KW-0677">Repeat</keyword>
<evidence type="ECO:0000256" key="2">
    <source>
        <dbReference type="ARBA" id="ARBA00022737"/>
    </source>
</evidence>
<dbReference type="GO" id="GO:0009395">
    <property type="term" value="P:phospholipid catabolic process"/>
    <property type="evidence" value="ECO:0007669"/>
    <property type="project" value="TreeGrafter"/>
</dbReference>
<name>M2QF52_CERS8</name>
<evidence type="ECO:0000256" key="1">
    <source>
        <dbReference type="ARBA" id="ARBA00000798"/>
    </source>
</evidence>
<evidence type="ECO:0000313" key="5">
    <source>
        <dbReference type="Proteomes" id="UP000016930"/>
    </source>
</evidence>
<proteinExistence type="predicted"/>
<evidence type="ECO:0000313" key="4">
    <source>
        <dbReference type="EMBL" id="EMD30645.1"/>
    </source>
</evidence>
<dbReference type="HOGENOM" id="CLU_049207_0_0_1"/>
<dbReference type="PANTHER" id="PTHR18896">
    <property type="entry name" value="PHOSPHOLIPASE D"/>
    <property type="match status" value="1"/>
</dbReference>
<dbReference type="InterPro" id="IPR015679">
    <property type="entry name" value="PLipase_D_fam"/>
</dbReference>